<dbReference type="InterPro" id="IPR047313">
    <property type="entry name" value="SMN_C"/>
</dbReference>
<dbReference type="CDD" id="cd22852">
    <property type="entry name" value="SMN_C"/>
    <property type="match status" value="1"/>
</dbReference>
<reference evidence="2" key="1">
    <citation type="submission" date="2021-01" db="EMBL/GenBank/DDBJ databases">
        <authorList>
            <person name="Corre E."/>
            <person name="Pelletier E."/>
            <person name="Niang G."/>
            <person name="Scheremetjew M."/>
            <person name="Finn R."/>
            <person name="Kale V."/>
            <person name="Holt S."/>
            <person name="Cochrane G."/>
            <person name="Meng A."/>
            <person name="Brown T."/>
            <person name="Cohen L."/>
        </authorList>
    </citation>
    <scope>NUCLEOTIDE SEQUENCE</scope>
    <source>
        <strain evidence="2">GSBS06</strain>
    </source>
</reference>
<feature type="compositionally biased region" description="Basic and acidic residues" evidence="1">
    <location>
        <begin position="15"/>
        <end position="25"/>
    </location>
</feature>
<organism evidence="2">
    <name type="scientific">Aplanochytrium stocchinoi</name>
    <dbReference type="NCBI Taxonomy" id="215587"/>
    <lineage>
        <taxon>Eukaryota</taxon>
        <taxon>Sar</taxon>
        <taxon>Stramenopiles</taxon>
        <taxon>Bigyra</taxon>
        <taxon>Labyrinthulomycetes</taxon>
        <taxon>Thraustochytrida</taxon>
        <taxon>Thraustochytriidae</taxon>
        <taxon>Aplanochytrium</taxon>
    </lineage>
</organism>
<dbReference type="Pfam" id="PF20635">
    <property type="entry name" value="SMN_YG-box"/>
    <property type="match status" value="1"/>
</dbReference>
<proteinExistence type="predicted"/>
<name>A0A7S3PLK6_9STRA</name>
<gene>
    <name evidence="2" type="ORF">ASTO00021_LOCUS13397</name>
</gene>
<evidence type="ECO:0000256" key="1">
    <source>
        <dbReference type="SAM" id="MobiDB-lite"/>
    </source>
</evidence>
<evidence type="ECO:0000313" key="2">
    <source>
        <dbReference type="EMBL" id="CAE0443303.1"/>
    </source>
</evidence>
<dbReference type="EMBL" id="HBIN01017558">
    <property type="protein sequence ID" value="CAE0443303.1"/>
    <property type="molecule type" value="Transcribed_RNA"/>
</dbReference>
<dbReference type="AlphaFoldDB" id="A0A7S3PLK6"/>
<protein>
    <recommendedName>
        <fullName evidence="3">Survival motor neuron Tudor domain-containing protein</fullName>
    </recommendedName>
</protein>
<sequence length="259" mass="29972">MKDDGLTANAVISAKAEERDHRIPSDDEEDDADIWDDAAILKTFHTALRFHGPNLGNNGKEDDTYSGFSSGGPWRRQPLDPKNPQVEKPRKLKWKKPSPGNEAKTQTNEEQTLLTDNDKFNAGASAQQDVQYTEQEWQQWQQQQWQQWQQQYQQQQDFPHRSLDPGHNYSNMYANMDNAWRNVDSYNSSTSPGFGFSSMQPPPWLGQGQRQDLDPEDEALANLLQAWYYSGYMTGRYQAIREMQRKHSNNDNDNDKSPR</sequence>
<feature type="region of interest" description="Disordered" evidence="1">
    <location>
        <begin position="1"/>
        <end position="34"/>
    </location>
</feature>
<evidence type="ECO:0008006" key="3">
    <source>
        <dbReference type="Google" id="ProtNLM"/>
    </source>
</evidence>
<feature type="region of interest" description="Disordered" evidence="1">
    <location>
        <begin position="49"/>
        <end position="111"/>
    </location>
</feature>
<accession>A0A7S3PLK6</accession>